<dbReference type="PROSITE" id="PS50016">
    <property type="entry name" value="ZF_PHD_2"/>
    <property type="match status" value="1"/>
</dbReference>
<comment type="caution">
    <text evidence="8">The sequence shown here is derived from an EMBL/GenBank/DDBJ whole genome shotgun (WGS) entry which is preliminary data.</text>
</comment>
<dbReference type="GO" id="GO:0008270">
    <property type="term" value="F:zinc ion binding"/>
    <property type="evidence" value="ECO:0007669"/>
    <property type="project" value="UniProtKB-KW"/>
</dbReference>
<feature type="region of interest" description="Disordered" evidence="6">
    <location>
        <begin position="180"/>
        <end position="219"/>
    </location>
</feature>
<feature type="compositionally biased region" description="Basic and acidic residues" evidence="6">
    <location>
        <begin position="870"/>
        <end position="885"/>
    </location>
</feature>
<dbReference type="InterPro" id="IPR011011">
    <property type="entry name" value="Znf_FYVE_PHD"/>
</dbReference>
<sequence length="1652" mass="181803">MNDEDVQKAAIGLLNLSPTNTTFPFSLVGGGGVGRNRSEEREREREREAQRERESTAAPTSTVPLKRKRPQPTPPTVTTTITGSISPQPDETPVVDTSEIQCICGFNNDDGWSIGCDGCGRWCHGVCFGIDEKDKENLPDRWWCWVCEPREVDRARAVEVQRARLGSGLGLSLGGAIPGSGSAFATHQRRKTSPGLERRSRKPSSAIEGSKRKRRMSVATSPVVNAIPPSSLPHTDEEPIHIDVEDMYIDIEKDGDIIPNSSTVEHLNLHRSWRGVTAISSPPNSPPINVQPLPTPSVLPPSYALHTAQPIPREAFITTYPSVITPTSAYLADPLNAYAHLGMPKPFVHLMGPPLDVALDARKAGGKGRWVRSGCRPNAILRPYVCKGKGKGKAKEEDAKEKEIDDEERLSFAIFATRDLRADEEVVLGWEWDDGNVVHNLPTLINQPQTFPYVFSFLPLFYLSYPASTAILHLSPTVYRVNNADMLRSPHKVHHFKLQMSHILHSLGSTFTNCACGSRARDCAVKRMKEFVESGPSSHEEDVDLGPLIGAKRGFRTRERIPGSGGVGGVEMVPDEEEEEIEVPPSSASSSRSPRASFGTAESSAAAGSSSSRRHSEPAFYHRHHHHHQLHTSPYPPSTPYSPHLSSPYPLYPSPYPPPPPHSFPWSHHTPPPPPLLLNGYGYPPPQPLTPHPAGPVRPDLWGSRKSSRKGKERAVDIDQDMEVDVDIEHEAEKDKEQQQQQQQQSLPEDLMPPKMRKKRIQKEAEVFSSSMDDTNHKEMPPPPPPLPHPRQLRHHLDKERNAHLPRHRQIDTPARTNLSSSLQSNAPPPETPSASFSKLSLLSPISVTPATAAFSPLALLASAAEQKGYFERERRKESPMHEWEPMTSRRSSGIDKENPVRENESASPVSAAIRHHSPAQQTLAAPLSISATTNAGVNGSLSPSPAVESPAPSPSTVPIKLDIERSPAATPSSLVSSRDHSRSPGVAIVTTLKESAERSVPLVPKRSFSTEALRKSESVEPPVPRHAITVRSPSPPPQLAAPFEAPPAPPRSASATPTPTRVTTTSPPANGIQRSPSPPLVAPSVHSRSPTPTPILNGHSPSASPEDPAYPHTTDLLSKEIKHELMDVDEAPQLSSPLTELVDIEQHLGEEDEVRTSPLSPEPVTDEDERSSPPSPPPVEDVQEDSMVVDDTETQQDEMVVDTPVSCMVEKLEPSMIYHITSPTTQIEAATDLEHQPQPVPAAIAPVVSSLSSPPVTPASSPPPSVPVVPSEPTPPPQTPTLPSTAPSKVKMSLKDFAARRKQMQQKEAAQQEEETRKLEEQAKKVKEGEELKRLQEEAKIRERERLRLEMQQKEAEDRRLREEARAREEARLKEEARLREETRLREEARRKEEERLKEEARVREMRLREEAKFREEAKEREEMRLKDEAREEAKLKEAAKAQEKAKLGEMEKQSNGHLSPASPIQPVSSSFSPSTQAASVSSAPLSLASVPTLSSSTNKPTPVIDVPLETPQSPSALSPIAPSASVSSRPSTPKLNGSIHTLRPPSPMQEDGEIDETPTPTPTPTPPQKQPCRLPVKSNPVPPPSTSSDTRAPPTQPRSFLAGRTPPKGPRALMGGGGFRRSWDRDRERDRDGGREWDRDRDRNWRRDWR</sequence>
<dbReference type="InterPro" id="IPR019787">
    <property type="entry name" value="Znf_PHD-finger"/>
</dbReference>
<evidence type="ECO:0000256" key="2">
    <source>
        <dbReference type="ARBA" id="ARBA00022771"/>
    </source>
</evidence>
<accession>A0AAW0ATP8</accession>
<dbReference type="InterPro" id="IPR046341">
    <property type="entry name" value="SET_dom_sf"/>
</dbReference>
<dbReference type="InterPro" id="IPR001214">
    <property type="entry name" value="SET_dom"/>
</dbReference>
<keyword evidence="2 5" id="KW-0863">Zinc-finger</keyword>
<dbReference type="GO" id="GO:0034967">
    <property type="term" value="C:Set3 complex"/>
    <property type="evidence" value="ECO:0007669"/>
    <property type="project" value="TreeGrafter"/>
</dbReference>
<dbReference type="GO" id="GO:0070210">
    <property type="term" value="C:Rpd3L-Expanded complex"/>
    <property type="evidence" value="ECO:0007669"/>
    <property type="project" value="TreeGrafter"/>
</dbReference>
<feature type="compositionally biased region" description="Pro residues" evidence="6">
    <location>
        <begin position="1034"/>
        <end position="1051"/>
    </location>
</feature>
<feature type="compositionally biased region" description="Basic residues" evidence="6">
    <location>
        <begin position="621"/>
        <end position="630"/>
    </location>
</feature>
<evidence type="ECO:0000256" key="4">
    <source>
        <dbReference type="ARBA" id="ARBA00022853"/>
    </source>
</evidence>
<feature type="compositionally biased region" description="Low complexity" evidence="6">
    <location>
        <begin position="1463"/>
        <end position="1499"/>
    </location>
</feature>
<feature type="region of interest" description="Disordered" evidence="6">
    <location>
        <begin position="1229"/>
        <end position="1652"/>
    </location>
</feature>
<dbReference type="GO" id="GO:0006325">
    <property type="term" value="P:chromatin organization"/>
    <property type="evidence" value="ECO:0007669"/>
    <property type="project" value="UniProtKB-KW"/>
</dbReference>
<proteinExistence type="predicted"/>
<keyword evidence="1" id="KW-0479">Metal-binding</keyword>
<dbReference type="EMBL" id="JAYKXP010000309">
    <property type="protein sequence ID" value="KAK7015848.1"/>
    <property type="molecule type" value="Genomic_DNA"/>
</dbReference>
<dbReference type="SUPFAM" id="SSF82199">
    <property type="entry name" value="SET domain"/>
    <property type="match status" value="1"/>
</dbReference>
<evidence type="ECO:0000256" key="5">
    <source>
        <dbReference type="PROSITE-ProRule" id="PRU00146"/>
    </source>
</evidence>
<evidence type="ECO:0000313" key="9">
    <source>
        <dbReference type="Proteomes" id="UP001383192"/>
    </source>
</evidence>
<dbReference type="Gene3D" id="3.30.40.10">
    <property type="entry name" value="Zinc/RING finger domain, C3HC4 (zinc finger)"/>
    <property type="match status" value="1"/>
</dbReference>
<dbReference type="Proteomes" id="UP001383192">
    <property type="component" value="Unassembled WGS sequence"/>
</dbReference>
<dbReference type="Gene3D" id="2.170.270.10">
    <property type="entry name" value="SET domain"/>
    <property type="match status" value="1"/>
</dbReference>
<feature type="compositionally biased region" description="Low complexity" evidence="6">
    <location>
        <begin position="583"/>
        <end position="611"/>
    </location>
</feature>
<dbReference type="InterPro" id="IPR013083">
    <property type="entry name" value="Znf_RING/FYVE/PHD"/>
</dbReference>
<dbReference type="SMART" id="SM00317">
    <property type="entry name" value="SET"/>
    <property type="match status" value="1"/>
</dbReference>
<organism evidence="8 9">
    <name type="scientific">Paramarasmius palmivorus</name>
    <dbReference type="NCBI Taxonomy" id="297713"/>
    <lineage>
        <taxon>Eukaryota</taxon>
        <taxon>Fungi</taxon>
        <taxon>Dikarya</taxon>
        <taxon>Basidiomycota</taxon>
        <taxon>Agaricomycotina</taxon>
        <taxon>Agaricomycetes</taxon>
        <taxon>Agaricomycetidae</taxon>
        <taxon>Agaricales</taxon>
        <taxon>Marasmiineae</taxon>
        <taxon>Marasmiaceae</taxon>
        <taxon>Paramarasmius</taxon>
    </lineage>
</organism>
<dbReference type="PANTHER" id="PTHR46462">
    <property type="entry name" value="UPSET, ISOFORM A"/>
    <property type="match status" value="1"/>
</dbReference>
<dbReference type="GO" id="GO:0006355">
    <property type="term" value="P:regulation of DNA-templated transcription"/>
    <property type="evidence" value="ECO:0007669"/>
    <property type="project" value="TreeGrafter"/>
</dbReference>
<evidence type="ECO:0000256" key="6">
    <source>
        <dbReference type="SAM" id="MobiDB-lite"/>
    </source>
</evidence>
<feature type="compositionally biased region" description="Pro residues" evidence="6">
    <location>
        <begin position="650"/>
        <end position="663"/>
    </location>
</feature>
<protein>
    <submittedName>
        <fullName evidence="8">SET domain-containing protein 3</fullName>
    </submittedName>
</protein>
<feature type="region of interest" description="Disordered" evidence="6">
    <location>
        <begin position="14"/>
        <end position="93"/>
    </location>
</feature>
<feature type="compositionally biased region" description="Low complexity" evidence="6">
    <location>
        <begin position="941"/>
        <end position="959"/>
    </location>
</feature>
<feature type="compositionally biased region" description="Basic and acidic residues" evidence="6">
    <location>
        <begin position="36"/>
        <end position="55"/>
    </location>
</feature>
<feature type="compositionally biased region" description="Polar residues" evidence="6">
    <location>
        <begin position="919"/>
        <end position="940"/>
    </location>
</feature>
<keyword evidence="9" id="KW-1185">Reference proteome</keyword>
<evidence type="ECO:0000313" key="8">
    <source>
        <dbReference type="EMBL" id="KAK7015848.1"/>
    </source>
</evidence>
<feature type="compositionally biased region" description="Low complexity" evidence="6">
    <location>
        <begin position="1513"/>
        <end position="1535"/>
    </location>
</feature>
<dbReference type="PANTHER" id="PTHR46462:SF3">
    <property type="entry name" value="UPSET, ISOFORM A"/>
    <property type="match status" value="1"/>
</dbReference>
<reference evidence="8 9" key="1">
    <citation type="submission" date="2024-01" db="EMBL/GenBank/DDBJ databases">
        <title>A draft genome for a cacao thread blight-causing isolate of Paramarasmius palmivorus.</title>
        <authorList>
            <person name="Baruah I.K."/>
            <person name="Bukari Y."/>
            <person name="Amoako-Attah I."/>
            <person name="Meinhardt L.W."/>
            <person name="Bailey B.A."/>
            <person name="Cohen S.P."/>
        </authorList>
    </citation>
    <scope>NUCLEOTIDE SEQUENCE [LARGE SCALE GENOMIC DNA]</scope>
    <source>
        <strain evidence="8 9">GH-12</strain>
    </source>
</reference>
<feature type="compositionally biased region" description="Pro residues" evidence="6">
    <location>
        <begin position="1256"/>
        <end position="1281"/>
    </location>
</feature>
<evidence type="ECO:0000256" key="3">
    <source>
        <dbReference type="ARBA" id="ARBA00022833"/>
    </source>
</evidence>
<dbReference type="SMART" id="SM00249">
    <property type="entry name" value="PHD"/>
    <property type="match status" value="1"/>
</dbReference>
<evidence type="ECO:0000259" key="7">
    <source>
        <dbReference type="PROSITE" id="PS50016"/>
    </source>
</evidence>
<feature type="domain" description="PHD-type" evidence="7">
    <location>
        <begin position="99"/>
        <end position="150"/>
    </location>
</feature>
<name>A0AAW0ATP8_9AGAR</name>
<dbReference type="CDD" id="cd15550">
    <property type="entry name" value="PHD_MLL5"/>
    <property type="match status" value="1"/>
</dbReference>
<feature type="compositionally biased region" description="Basic and acidic residues" evidence="6">
    <location>
        <begin position="1118"/>
        <end position="1127"/>
    </location>
</feature>
<dbReference type="SUPFAM" id="SSF57903">
    <property type="entry name" value="FYVE/PHD zinc finger"/>
    <property type="match status" value="1"/>
</dbReference>
<feature type="region of interest" description="Disordered" evidence="6">
    <location>
        <begin position="556"/>
        <end position="837"/>
    </location>
</feature>
<feature type="compositionally biased region" description="Polar residues" evidence="6">
    <location>
        <begin position="815"/>
        <end position="826"/>
    </location>
</feature>
<dbReference type="InterPro" id="IPR001965">
    <property type="entry name" value="Znf_PHD"/>
</dbReference>
<keyword evidence="4" id="KW-0156">Chromatin regulator</keyword>
<feature type="compositionally biased region" description="Pro residues" evidence="6">
    <location>
        <begin position="683"/>
        <end position="696"/>
    </location>
</feature>
<dbReference type="Pfam" id="PF00628">
    <property type="entry name" value="PHD"/>
    <property type="match status" value="1"/>
</dbReference>
<feature type="compositionally biased region" description="Basic and acidic residues" evidence="6">
    <location>
        <begin position="1623"/>
        <end position="1652"/>
    </location>
</feature>
<gene>
    <name evidence="8" type="primary">SET3_3</name>
    <name evidence="8" type="ORF">VNI00_019041</name>
</gene>
<feature type="compositionally biased region" description="Low complexity" evidence="6">
    <location>
        <begin position="1242"/>
        <end position="1255"/>
    </location>
</feature>
<keyword evidence="3" id="KW-0862">Zinc</keyword>
<feature type="compositionally biased region" description="Acidic residues" evidence="6">
    <location>
        <begin position="1182"/>
        <end position="1201"/>
    </location>
</feature>
<feature type="compositionally biased region" description="Basic and acidic residues" evidence="6">
    <location>
        <begin position="1315"/>
        <end position="1456"/>
    </location>
</feature>
<feature type="compositionally biased region" description="Low complexity" evidence="6">
    <location>
        <begin position="1052"/>
        <end position="1070"/>
    </location>
</feature>
<feature type="compositionally biased region" description="Acidic residues" evidence="6">
    <location>
        <begin position="573"/>
        <end position="582"/>
    </location>
</feature>
<feature type="compositionally biased region" description="Basic and acidic residues" evidence="6">
    <location>
        <begin position="727"/>
        <end position="738"/>
    </location>
</feature>
<dbReference type="CDD" id="cd22249">
    <property type="entry name" value="UDM1_RNF168_RNF169-like"/>
    <property type="match status" value="1"/>
</dbReference>
<feature type="region of interest" description="Disordered" evidence="6">
    <location>
        <begin position="870"/>
        <end position="1203"/>
    </location>
</feature>
<feature type="compositionally biased region" description="Basic and acidic residues" evidence="6">
    <location>
        <begin position="893"/>
        <end position="905"/>
    </location>
</feature>
<feature type="compositionally biased region" description="Pro residues" evidence="6">
    <location>
        <begin position="1561"/>
        <end position="1571"/>
    </location>
</feature>
<evidence type="ECO:0000256" key="1">
    <source>
        <dbReference type="ARBA" id="ARBA00022723"/>
    </source>
</evidence>